<evidence type="ECO:0000313" key="1">
    <source>
        <dbReference type="EMBL" id="KAK3075802.1"/>
    </source>
</evidence>
<accession>A0ACC3DH95</accession>
<reference evidence="1" key="1">
    <citation type="submission" date="2024-09" db="EMBL/GenBank/DDBJ databases">
        <title>Black Yeasts Isolated from many extreme environments.</title>
        <authorList>
            <person name="Coleine C."/>
            <person name="Stajich J.E."/>
            <person name="Selbmann L."/>
        </authorList>
    </citation>
    <scope>NUCLEOTIDE SEQUENCE</scope>
    <source>
        <strain evidence="1">CCFEE 5737</strain>
    </source>
</reference>
<dbReference type="EMBL" id="JAWDJW010004398">
    <property type="protein sequence ID" value="KAK3075802.1"/>
    <property type="molecule type" value="Genomic_DNA"/>
</dbReference>
<gene>
    <name evidence="1" type="ORF">LTS18_013973</name>
</gene>
<proteinExistence type="predicted"/>
<protein>
    <submittedName>
        <fullName evidence="1">Uncharacterized protein</fullName>
    </submittedName>
</protein>
<evidence type="ECO:0000313" key="2">
    <source>
        <dbReference type="Proteomes" id="UP001186974"/>
    </source>
</evidence>
<sequence length="96" mass="10185">MPPPQQQQQQQNGNGLFLRRQYSSASPMNFPEQQNNNNTNNNGGNALASPSAYSNPSPSLLSDPDLDPSMQYGAPVAAAQSPPAGALLAGYRKDLI</sequence>
<comment type="caution">
    <text evidence="1">The sequence shown here is derived from an EMBL/GenBank/DDBJ whole genome shotgun (WGS) entry which is preliminary data.</text>
</comment>
<name>A0ACC3DH95_9PEZI</name>
<dbReference type="Proteomes" id="UP001186974">
    <property type="component" value="Unassembled WGS sequence"/>
</dbReference>
<feature type="non-terminal residue" evidence="1">
    <location>
        <position position="96"/>
    </location>
</feature>
<keyword evidence="2" id="KW-1185">Reference proteome</keyword>
<organism evidence="1 2">
    <name type="scientific">Coniosporium uncinatum</name>
    <dbReference type="NCBI Taxonomy" id="93489"/>
    <lineage>
        <taxon>Eukaryota</taxon>
        <taxon>Fungi</taxon>
        <taxon>Dikarya</taxon>
        <taxon>Ascomycota</taxon>
        <taxon>Pezizomycotina</taxon>
        <taxon>Dothideomycetes</taxon>
        <taxon>Dothideomycetes incertae sedis</taxon>
        <taxon>Coniosporium</taxon>
    </lineage>
</organism>